<evidence type="ECO:0000256" key="1">
    <source>
        <dbReference type="SAM" id="MobiDB-lite"/>
    </source>
</evidence>
<reference evidence="2 3" key="1">
    <citation type="submission" date="2023-09" db="EMBL/GenBank/DDBJ databases">
        <title>Genomes of two closely related lineages of the louse Polyplax serrata with different host specificities.</title>
        <authorList>
            <person name="Martinu J."/>
            <person name="Tarabai H."/>
            <person name="Stefka J."/>
            <person name="Hypsa V."/>
        </authorList>
    </citation>
    <scope>NUCLEOTIDE SEQUENCE [LARGE SCALE GENOMIC DNA]</scope>
    <source>
        <strain evidence="2">98ZLc_SE</strain>
    </source>
</reference>
<proteinExistence type="predicted"/>
<evidence type="ECO:0000313" key="2">
    <source>
        <dbReference type="EMBL" id="KAK6635475.1"/>
    </source>
</evidence>
<accession>A0ABR1B959</accession>
<gene>
    <name evidence="2" type="ORF">RUM44_000726</name>
</gene>
<organism evidence="2 3">
    <name type="scientific">Polyplax serrata</name>
    <name type="common">Common mouse louse</name>
    <dbReference type="NCBI Taxonomy" id="468196"/>
    <lineage>
        <taxon>Eukaryota</taxon>
        <taxon>Metazoa</taxon>
        <taxon>Ecdysozoa</taxon>
        <taxon>Arthropoda</taxon>
        <taxon>Hexapoda</taxon>
        <taxon>Insecta</taxon>
        <taxon>Pterygota</taxon>
        <taxon>Neoptera</taxon>
        <taxon>Paraneoptera</taxon>
        <taxon>Psocodea</taxon>
        <taxon>Troctomorpha</taxon>
        <taxon>Phthiraptera</taxon>
        <taxon>Anoplura</taxon>
        <taxon>Polyplacidae</taxon>
        <taxon>Polyplax</taxon>
    </lineage>
</organism>
<name>A0ABR1B959_POLSC</name>
<dbReference type="Proteomes" id="UP001359485">
    <property type="component" value="Unassembled WGS sequence"/>
</dbReference>
<sequence>MQQPNFQQAQQRLEDVTTTVDNLSLTNNITITAVNAKHLINDNNNINNHNNNNNNSLRKVRSTGLIENNSGDIASPGSVPEARSPSGANVGYSSHCEMAPYKPFSLMKDDGDITYPAPSEIPETVRDAFFNNSIDDRKEDCSPSLERHELIPKSLYPLPMSNNLCHRGGDDLKKIHKTDKPNNLGKFGFQKYGSSCVKEDRKDRFNFNQDLVIKPVPSKVTAISKDVRDADMDMQTTNTFVLHSWHPHVYAKPPKTPTPHSILDILGTPQKKICFSPLIVRGASSKEHEEDRFPPSNGEPDDENFTCNEPLNLCLSKSRDVSPSSSISSRTVTPPMGTTHVLDHSRGLVNGRPDLIASSPGKLIHHIKGKNLKKIS</sequence>
<keyword evidence="3" id="KW-1185">Reference proteome</keyword>
<feature type="region of interest" description="Disordered" evidence="1">
    <location>
        <begin position="285"/>
        <end position="346"/>
    </location>
</feature>
<evidence type="ECO:0000313" key="3">
    <source>
        <dbReference type="Proteomes" id="UP001359485"/>
    </source>
</evidence>
<dbReference type="EMBL" id="JAWJWF010000003">
    <property type="protein sequence ID" value="KAK6635475.1"/>
    <property type="molecule type" value="Genomic_DNA"/>
</dbReference>
<protein>
    <submittedName>
        <fullName evidence="2">Uncharacterized protein</fullName>
    </submittedName>
</protein>
<comment type="caution">
    <text evidence="2">The sequence shown here is derived from an EMBL/GenBank/DDBJ whole genome shotgun (WGS) entry which is preliminary data.</text>
</comment>